<evidence type="ECO:0000313" key="1">
    <source>
        <dbReference type="Proteomes" id="UP000887565"/>
    </source>
</evidence>
<reference evidence="2" key="1">
    <citation type="submission" date="2022-11" db="UniProtKB">
        <authorList>
            <consortium name="WormBaseParasite"/>
        </authorList>
    </citation>
    <scope>IDENTIFICATION</scope>
</reference>
<dbReference type="WBParaSite" id="nRc.2.0.1.t07440-RA">
    <property type="protein sequence ID" value="nRc.2.0.1.t07440-RA"/>
    <property type="gene ID" value="nRc.2.0.1.g07440"/>
</dbReference>
<protein>
    <submittedName>
        <fullName evidence="2">Uncharacterized protein</fullName>
    </submittedName>
</protein>
<dbReference type="AlphaFoldDB" id="A0A915HZY9"/>
<keyword evidence="1" id="KW-1185">Reference proteome</keyword>
<organism evidence="1 2">
    <name type="scientific">Romanomermis culicivorax</name>
    <name type="common">Nematode worm</name>
    <dbReference type="NCBI Taxonomy" id="13658"/>
    <lineage>
        <taxon>Eukaryota</taxon>
        <taxon>Metazoa</taxon>
        <taxon>Ecdysozoa</taxon>
        <taxon>Nematoda</taxon>
        <taxon>Enoplea</taxon>
        <taxon>Dorylaimia</taxon>
        <taxon>Mermithida</taxon>
        <taxon>Mermithoidea</taxon>
        <taxon>Mermithidae</taxon>
        <taxon>Romanomermis</taxon>
    </lineage>
</organism>
<evidence type="ECO:0000313" key="2">
    <source>
        <dbReference type="WBParaSite" id="nRc.2.0.1.t07440-RA"/>
    </source>
</evidence>
<name>A0A915HZY9_ROMCU</name>
<sequence length="83" mass="9738">MPEALKVGSHGDILPNIYPTHMSRHIRDIHMLSKIVRKNRKSNMMKEGSANKKDKAWCRGNNYQKYVNEARPEGYNRHKWDGC</sequence>
<accession>A0A915HZY9</accession>
<proteinExistence type="predicted"/>
<dbReference type="Proteomes" id="UP000887565">
    <property type="component" value="Unplaced"/>
</dbReference>